<feature type="transmembrane region" description="Helical" evidence="5">
    <location>
        <begin position="6"/>
        <end position="26"/>
    </location>
</feature>
<dbReference type="Pfam" id="PF02659">
    <property type="entry name" value="Mntp"/>
    <property type="match status" value="1"/>
</dbReference>
<evidence type="ECO:0000256" key="4">
    <source>
        <dbReference type="ARBA" id="ARBA00023136"/>
    </source>
</evidence>
<dbReference type="RefSeq" id="WP_200898567.1">
    <property type="nucleotide sequence ID" value="NZ_LGSS01000010.1"/>
</dbReference>
<dbReference type="PANTHER" id="PTHR35529:SF1">
    <property type="entry name" value="MANGANESE EFFLUX PUMP MNTP-RELATED"/>
    <property type="match status" value="1"/>
</dbReference>
<feature type="transmembrane region" description="Helical" evidence="5">
    <location>
        <begin position="67"/>
        <end position="85"/>
    </location>
</feature>
<feature type="transmembrane region" description="Helical" evidence="5">
    <location>
        <begin position="38"/>
        <end position="61"/>
    </location>
</feature>
<dbReference type="AlphaFoldDB" id="A0A0L0W950"/>
<evidence type="ECO:0000256" key="5">
    <source>
        <dbReference type="SAM" id="Phobius"/>
    </source>
</evidence>
<feature type="transmembrane region" description="Helical" evidence="5">
    <location>
        <begin position="130"/>
        <end position="152"/>
    </location>
</feature>
<evidence type="ECO:0000256" key="1">
    <source>
        <dbReference type="ARBA" id="ARBA00022475"/>
    </source>
</evidence>
<keyword evidence="4 5" id="KW-0472">Membrane</keyword>
<organism evidence="6 7">
    <name type="scientific">Gottschalkia purinilytica</name>
    <name type="common">Clostridium purinilyticum</name>
    <dbReference type="NCBI Taxonomy" id="1503"/>
    <lineage>
        <taxon>Bacteria</taxon>
        <taxon>Bacillati</taxon>
        <taxon>Bacillota</taxon>
        <taxon>Tissierellia</taxon>
        <taxon>Tissierellales</taxon>
        <taxon>Gottschalkiaceae</taxon>
        <taxon>Gottschalkia</taxon>
    </lineage>
</organism>
<feature type="transmembrane region" description="Helical" evidence="5">
    <location>
        <begin position="164"/>
        <end position="182"/>
    </location>
</feature>
<dbReference type="PANTHER" id="PTHR35529">
    <property type="entry name" value="MANGANESE EFFLUX PUMP MNTP-RELATED"/>
    <property type="match status" value="1"/>
</dbReference>
<dbReference type="Proteomes" id="UP000037267">
    <property type="component" value="Unassembled WGS sequence"/>
</dbReference>
<keyword evidence="7" id="KW-1185">Reference proteome</keyword>
<feature type="transmembrane region" description="Helical" evidence="5">
    <location>
        <begin position="97"/>
        <end position="118"/>
    </location>
</feature>
<comment type="caution">
    <text evidence="6">The sequence shown here is derived from an EMBL/GenBank/DDBJ whole genome shotgun (WGS) entry which is preliminary data.</text>
</comment>
<accession>A0A0L0W950</accession>
<evidence type="ECO:0000256" key="2">
    <source>
        <dbReference type="ARBA" id="ARBA00022692"/>
    </source>
</evidence>
<keyword evidence="3 5" id="KW-1133">Transmembrane helix</keyword>
<sequence length="183" mass="20241">MSIIDLSLVSFALALDAFGVAISVGLDKNINKRIALAFVFSFGFFQFLFASMGGICGSLFNTYVFQLPSKIGGIIILLVGVLMFKEGFSEEKEVKKLNIFLVLLLGICVSIDALVVGFSTFNNIDFKSLIFKNTIFIGMTSSFLTVVAFMISKKIKKNKFINEYMDFLGGLILIIFGLKMILF</sequence>
<protein>
    <submittedName>
        <fullName evidence="6">Putative membrane protein</fullName>
    </submittedName>
</protein>
<evidence type="ECO:0000313" key="6">
    <source>
        <dbReference type="EMBL" id="KNF08083.1"/>
    </source>
</evidence>
<dbReference type="EMBL" id="LGSS01000010">
    <property type="protein sequence ID" value="KNF08083.1"/>
    <property type="molecule type" value="Genomic_DNA"/>
</dbReference>
<proteinExistence type="predicted"/>
<gene>
    <name evidence="6" type="ORF">CLPU_10c01380</name>
</gene>
<dbReference type="STRING" id="1503.CLPU_10c01380"/>
<evidence type="ECO:0000256" key="3">
    <source>
        <dbReference type="ARBA" id="ARBA00022989"/>
    </source>
</evidence>
<keyword evidence="1" id="KW-1003">Cell membrane</keyword>
<evidence type="ECO:0000313" key="7">
    <source>
        <dbReference type="Proteomes" id="UP000037267"/>
    </source>
</evidence>
<dbReference type="InterPro" id="IPR003810">
    <property type="entry name" value="Mntp/YtaF"/>
</dbReference>
<keyword evidence="2 5" id="KW-0812">Transmembrane</keyword>
<reference evidence="7" key="1">
    <citation type="submission" date="2015-07" db="EMBL/GenBank/DDBJ databases">
        <title>Draft genome sequence of the purine-degrading Gottschalkia purinilyticum DSM 1384 (formerly Clostridium purinilyticum).</title>
        <authorList>
            <person name="Poehlein A."/>
            <person name="Schiel-Bengelsdorf B."/>
            <person name="Bengelsdorf F.R."/>
            <person name="Daniel R."/>
            <person name="Duerre P."/>
        </authorList>
    </citation>
    <scope>NUCLEOTIDE SEQUENCE [LARGE SCALE GENOMIC DNA]</scope>
    <source>
        <strain evidence="7">DSM 1384</strain>
    </source>
</reference>
<name>A0A0L0W950_GOTPU</name>